<dbReference type="InterPro" id="IPR001533">
    <property type="entry name" value="Pterin_deHydtase"/>
</dbReference>
<accession>A0ABN9L452</accession>
<dbReference type="InterPro" id="IPR036428">
    <property type="entry name" value="PCD_sf"/>
</dbReference>
<comment type="catalytic activity">
    <reaction evidence="1">
        <text>(4aS,6R)-4a-hydroxy-L-erythro-5,6,7,8-tetrahydrobiopterin = (6R)-L-erythro-6,7-dihydrobiopterin + H2O</text>
        <dbReference type="Rhea" id="RHEA:11920"/>
        <dbReference type="ChEBI" id="CHEBI:15377"/>
        <dbReference type="ChEBI" id="CHEBI:15642"/>
        <dbReference type="ChEBI" id="CHEBI:43120"/>
        <dbReference type="EC" id="4.2.1.96"/>
    </reaction>
</comment>
<keyword evidence="4" id="KW-0783">Tetrahydrobiopterin biosynthesis</keyword>
<comment type="caution">
    <text evidence="6">The sequence shown here is derived from an EMBL/GenBank/DDBJ whole genome shotgun (WGS) entry which is preliminary data.</text>
</comment>
<protein>
    <recommendedName>
        <fullName evidence="3">4a-hydroxytetrahydrobiopterin dehydratase</fullName>
        <ecNumber evidence="3">4.2.1.96</ecNumber>
    </recommendedName>
</protein>
<evidence type="ECO:0000256" key="1">
    <source>
        <dbReference type="ARBA" id="ARBA00001554"/>
    </source>
</evidence>
<dbReference type="Gene3D" id="3.30.1360.20">
    <property type="entry name" value="Transcriptional coactivator/pterin dehydratase"/>
    <property type="match status" value="1"/>
</dbReference>
<dbReference type="EC" id="4.2.1.96" evidence="3"/>
<evidence type="ECO:0000313" key="7">
    <source>
        <dbReference type="Proteomes" id="UP001176940"/>
    </source>
</evidence>
<proteinExistence type="inferred from homology"/>
<dbReference type="EMBL" id="CAUEEQ010008729">
    <property type="protein sequence ID" value="CAJ0932617.1"/>
    <property type="molecule type" value="Genomic_DNA"/>
</dbReference>
<gene>
    <name evidence="6" type="ORF">RIMI_LOCUS5182584</name>
</gene>
<evidence type="ECO:0000313" key="6">
    <source>
        <dbReference type="EMBL" id="CAJ0932617.1"/>
    </source>
</evidence>
<dbReference type="Proteomes" id="UP001176940">
    <property type="component" value="Unassembled WGS sequence"/>
</dbReference>
<evidence type="ECO:0000256" key="3">
    <source>
        <dbReference type="ARBA" id="ARBA00013252"/>
    </source>
</evidence>
<evidence type="ECO:0000256" key="2">
    <source>
        <dbReference type="ARBA" id="ARBA00006472"/>
    </source>
</evidence>
<organism evidence="6 7">
    <name type="scientific">Ranitomeya imitator</name>
    <name type="common">mimic poison frog</name>
    <dbReference type="NCBI Taxonomy" id="111125"/>
    <lineage>
        <taxon>Eukaryota</taxon>
        <taxon>Metazoa</taxon>
        <taxon>Chordata</taxon>
        <taxon>Craniata</taxon>
        <taxon>Vertebrata</taxon>
        <taxon>Euteleostomi</taxon>
        <taxon>Amphibia</taxon>
        <taxon>Batrachia</taxon>
        <taxon>Anura</taxon>
        <taxon>Neobatrachia</taxon>
        <taxon>Hyloidea</taxon>
        <taxon>Dendrobatidae</taxon>
        <taxon>Dendrobatinae</taxon>
        <taxon>Ranitomeya</taxon>
    </lineage>
</organism>
<sequence>MTYSTRLHKAILHSAGVYYGGQRMNFNPILQPACSQRVHITLSTHECGGLSERDINLASFIEQVAATLS</sequence>
<keyword evidence="7" id="KW-1185">Reference proteome</keyword>
<evidence type="ECO:0000256" key="5">
    <source>
        <dbReference type="ARBA" id="ARBA00023239"/>
    </source>
</evidence>
<name>A0ABN9L452_9NEOB</name>
<dbReference type="SUPFAM" id="SSF55248">
    <property type="entry name" value="PCD-like"/>
    <property type="match status" value="1"/>
</dbReference>
<keyword evidence="5" id="KW-0456">Lyase</keyword>
<dbReference type="Pfam" id="PF01329">
    <property type="entry name" value="Pterin_4a"/>
    <property type="match status" value="1"/>
</dbReference>
<evidence type="ECO:0000256" key="4">
    <source>
        <dbReference type="ARBA" id="ARBA00023007"/>
    </source>
</evidence>
<reference evidence="6" key="1">
    <citation type="submission" date="2023-07" db="EMBL/GenBank/DDBJ databases">
        <authorList>
            <person name="Stuckert A."/>
        </authorList>
    </citation>
    <scope>NUCLEOTIDE SEQUENCE</scope>
</reference>
<comment type="similarity">
    <text evidence="2">Belongs to the pterin-4-alpha-carbinolamine dehydratase family.</text>
</comment>